<dbReference type="Proteomes" id="UP001243989">
    <property type="component" value="Unassembled WGS sequence"/>
</dbReference>
<dbReference type="PANTHER" id="PTHR39142">
    <property type="entry name" value="MID1P"/>
    <property type="match status" value="1"/>
</dbReference>
<dbReference type="Pfam" id="PF12929">
    <property type="entry name" value="Mid1"/>
    <property type="match status" value="1"/>
</dbReference>
<dbReference type="GO" id="GO:0005262">
    <property type="term" value="F:calcium channel activity"/>
    <property type="evidence" value="ECO:0007669"/>
    <property type="project" value="InterPro"/>
</dbReference>
<dbReference type="GO" id="GO:0098703">
    <property type="term" value="P:calcium ion import across plasma membrane"/>
    <property type="evidence" value="ECO:0007669"/>
    <property type="project" value="InterPro"/>
</dbReference>
<keyword evidence="3" id="KW-1185">Reference proteome</keyword>
<organism evidence="2 3">
    <name type="scientific">Colletotrichum phormii</name>
    <dbReference type="NCBI Taxonomy" id="359342"/>
    <lineage>
        <taxon>Eukaryota</taxon>
        <taxon>Fungi</taxon>
        <taxon>Dikarya</taxon>
        <taxon>Ascomycota</taxon>
        <taxon>Pezizomycotina</taxon>
        <taxon>Sordariomycetes</taxon>
        <taxon>Hypocreomycetidae</taxon>
        <taxon>Glomerellales</taxon>
        <taxon>Glomerellaceae</taxon>
        <taxon>Colletotrichum</taxon>
        <taxon>Colletotrichum acutatum species complex</taxon>
    </lineage>
</organism>
<reference evidence="2" key="1">
    <citation type="submission" date="2021-06" db="EMBL/GenBank/DDBJ databases">
        <title>Comparative genomics, transcriptomics and evolutionary studies reveal genomic signatures of adaptation to plant cell wall in hemibiotrophic fungi.</title>
        <authorList>
            <consortium name="DOE Joint Genome Institute"/>
            <person name="Baroncelli R."/>
            <person name="Diaz J.F."/>
            <person name="Benocci T."/>
            <person name="Peng M."/>
            <person name="Battaglia E."/>
            <person name="Haridas S."/>
            <person name="Andreopoulos W."/>
            <person name="Labutti K."/>
            <person name="Pangilinan J."/>
            <person name="Floch G.L."/>
            <person name="Makela M.R."/>
            <person name="Henrissat B."/>
            <person name="Grigoriev I.V."/>
            <person name="Crouch J.A."/>
            <person name="De Vries R.P."/>
            <person name="Sukno S.A."/>
            <person name="Thon M.R."/>
        </authorList>
    </citation>
    <scope>NUCLEOTIDE SEQUENCE</scope>
    <source>
        <strain evidence="2">CBS 102054</strain>
    </source>
</reference>
<protein>
    <submittedName>
        <fullName evidence="2">Calcium influx-promoting protein ehs1</fullName>
    </submittedName>
</protein>
<dbReference type="EMBL" id="JAHMHQ010000001">
    <property type="protein sequence ID" value="KAK1655683.1"/>
    <property type="molecule type" value="Genomic_DNA"/>
</dbReference>
<evidence type="ECO:0000313" key="2">
    <source>
        <dbReference type="EMBL" id="KAK1655683.1"/>
    </source>
</evidence>
<evidence type="ECO:0000256" key="1">
    <source>
        <dbReference type="SAM" id="MobiDB-lite"/>
    </source>
</evidence>
<proteinExistence type="predicted"/>
<comment type="caution">
    <text evidence="2">The sequence shown here is derived from an EMBL/GenBank/DDBJ whole genome shotgun (WGS) entry which is preliminary data.</text>
</comment>
<accession>A0AAJ0ENQ6</accession>
<dbReference type="GeneID" id="85472010"/>
<dbReference type="PANTHER" id="PTHR39142:SF1">
    <property type="entry name" value="AEL197CP"/>
    <property type="match status" value="1"/>
</dbReference>
<name>A0AAJ0ENQ6_9PEZI</name>
<dbReference type="RefSeq" id="XP_060451727.1">
    <property type="nucleotide sequence ID" value="XM_060587148.1"/>
</dbReference>
<feature type="region of interest" description="Disordered" evidence="1">
    <location>
        <begin position="386"/>
        <end position="405"/>
    </location>
</feature>
<dbReference type="InterPro" id="IPR024338">
    <property type="entry name" value="MID1/Yam8"/>
</dbReference>
<evidence type="ECO:0000313" key="3">
    <source>
        <dbReference type="Proteomes" id="UP001243989"/>
    </source>
</evidence>
<dbReference type="AlphaFoldDB" id="A0AAJ0ENQ6"/>
<sequence>MQLSPLQSRLAASLIASLLLIILYYLLSTPTFALAAELSGATQPILDDVQFDDTLEQRGSLEPTYEPEFTAFDRSIIGRAPAGVTGLTNNVKVNRNVPGNSTQSFVFEAITIFANFFDGTDEAFVVEPREGSNESISPELVSIEGVKPEDEERGLRRRQAQGRTVYISATTCIQPQRSANNTKEDAPQITMYVSTSQDNQTPGPGQNSTLQKAIAFEEGAATFSVNATGDVFIGIGAPSKDTDKFTGDWNFDVAASTDDFFHSFDGNPAELLWVDSDSSAALLTTQNLTTSQNETLIQEIMGSELPFIMFVENREQPTTKGVRRSMCGLENYAQIAAKKGGKFGNLASTLMTTRGAGNLPKQQFFFNGLNASALYSGILVRTSNSSSSRKRQDGAQSGGGGKVFEATPFETKDGENCKIVTDLQFCNETEYAVPANSNKMNITQLAHFYDNYARDMYANFQKQLAQVACEAPAVQQYSLARNCSDCETAYKKWLCSVTIPRCEDFTSPTNFSLVRNVKQTFPNGTLLPTDQLANFSLRVNQHSRNPLIDEMVEPGPYREILPCAYLCYDVVQSCPASLGFNCPTPDDGIFNSSYAEQGDGLTCNYPGAVHNPSGSSLLSVSWGLLSALILGTLGAAIL</sequence>
<gene>
    <name evidence="2" type="ORF">BDP81DRAFT_388584</name>
</gene>